<sequence length="578" mass="65571">MSFSNLQEINLEPNDQNLQEDYIKLLEEHFQSEVRENTLVKGTVIDINNDAVIVDVSFKSAGRIPISEFVITNQKDKIKIGDVIDVYVDKLEGRDGCIVLSRERAVKEKIWLYFENAHTNNETVDGIIIGRVKGGFAVDLGGLVSFLPGSQVDIRPIKDISALGGIIQSFKILKMDKTHGNIVVSRRAIMEESRKEARDDLISTIEEGMILEGVVKNITGYGAFVDLGPIDGLIHIRDLDWDRKFHPSEVLTVGQKIKVMVIKYNKETQRISLGLKQLTKNPWEEITKKYSVGSIHKGKITAITDYGAFVMLEPNVDGLVYHTELHWTARNVHPSKIVSVGQEVDVMVLDFDLSKHRISLSVKHCQKNAWEEFIEKHPQGSRLSVVVRNISDFGIFVSEADKINDELSLNLLIPIQEIDWSETLQEEILRKYSKGDIIECVIINADPQRERITGSIKRLSEDNLLGLAEEMMKKQSVEVIVTDVKRDGIEVEIKNGITAYIDRYELSNSRNEQKPQNFTIGQKVNVKVVKYDSDKRVFNLSIKELHIENEQKMKEDYQNAQNNNFGSALSDALKLNDK</sequence>
<keyword evidence="2 5" id="KW-0689">Ribosomal protein</keyword>
<evidence type="ECO:0000313" key="5">
    <source>
        <dbReference type="EMBL" id="MDZ5761151.1"/>
    </source>
</evidence>
<dbReference type="GO" id="GO:0006412">
    <property type="term" value="P:translation"/>
    <property type="evidence" value="ECO:0007669"/>
    <property type="project" value="TreeGrafter"/>
</dbReference>
<feature type="domain" description="S1 motif" evidence="4">
    <location>
        <begin position="208"/>
        <end position="276"/>
    </location>
</feature>
<accession>A0AAE4VJS1</accession>
<dbReference type="GO" id="GO:0003735">
    <property type="term" value="F:structural constituent of ribosome"/>
    <property type="evidence" value="ECO:0007669"/>
    <property type="project" value="TreeGrafter"/>
</dbReference>
<name>A0AAE4VJS1_9RICK</name>
<keyword evidence="3" id="KW-0687">Ribonucleoprotein</keyword>
<feature type="domain" description="S1 motif" evidence="4">
    <location>
        <begin position="37"/>
        <end position="103"/>
    </location>
</feature>
<dbReference type="InterPro" id="IPR035104">
    <property type="entry name" value="Ribosomal_protein_S1-like"/>
</dbReference>
<dbReference type="InterPro" id="IPR003029">
    <property type="entry name" value="S1_domain"/>
</dbReference>
<organism evidence="5 6">
    <name type="scientific">Lyticum sinuosum</name>
    <dbReference type="NCBI Taxonomy" id="1332059"/>
    <lineage>
        <taxon>Bacteria</taxon>
        <taxon>Pseudomonadati</taxon>
        <taxon>Pseudomonadota</taxon>
        <taxon>Alphaproteobacteria</taxon>
        <taxon>Rickettsiales</taxon>
        <taxon>Lyticum</taxon>
    </lineage>
</organism>
<dbReference type="PANTHER" id="PTHR10724">
    <property type="entry name" value="30S RIBOSOMAL PROTEIN S1"/>
    <property type="match status" value="1"/>
</dbReference>
<feature type="domain" description="S1 motif" evidence="4">
    <location>
        <begin position="380"/>
        <end position="457"/>
    </location>
</feature>
<dbReference type="NCBIfam" id="NF004952">
    <property type="entry name" value="PRK06299.1-2"/>
    <property type="match status" value="1"/>
</dbReference>
<dbReference type="CDD" id="cd04465">
    <property type="entry name" value="S1_RPS1_repeat_ec2_hs2"/>
    <property type="match status" value="1"/>
</dbReference>
<proteinExistence type="inferred from homology"/>
<feature type="domain" description="S1 motif" evidence="4">
    <location>
        <begin position="293"/>
        <end position="363"/>
    </location>
</feature>
<dbReference type="InterPro" id="IPR050437">
    <property type="entry name" value="Ribos_protein_bS1-like"/>
</dbReference>
<feature type="domain" description="S1 motif" evidence="4">
    <location>
        <begin position="121"/>
        <end position="187"/>
    </location>
</feature>
<comment type="caution">
    <text evidence="5">The sequence shown here is derived from an EMBL/GenBank/DDBJ whole genome shotgun (WGS) entry which is preliminary data.</text>
</comment>
<protein>
    <submittedName>
        <fullName evidence="5">30S ribosomal protein S1</fullName>
    </submittedName>
</protein>
<gene>
    <name evidence="5" type="ORF">Lyticum_00318</name>
</gene>
<reference evidence="5" key="1">
    <citation type="submission" date="2023-02" db="EMBL/GenBank/DDBJ databases">
        <title>Host association and intracellularity evolved multiple times independently in the Rickettsiales.</title>
        <authorList>
            <person name="Castelli M."/>
            <person name="Nardi T."/>
            <person name="Gammuto L."/>
            <person name="Bellinzona G."/>
            <person name="Sabaneyeva E."/>
            <person name="Potekhin A."/>
            <person name="Serra V."/>
            <person name="Petroni G."/>
            <person name="Sassera D."/>
        </authorList>
    </citation>
    <scope>NUCLEOTIDE SEQUENCE</scope>
    <source>
        <strain evidence="5">USBL-36I1</strain>
    </source>
</reference>
<evidence type="ECO:0000256" key="1">
    <source>
        <dbReference type="ARBA" id="ARBA00006767"/>
    </source>
</evidence>
<evidence type="ECO:0000313" key="6">
    <source>
        <dbReference type="Proteomes" id="UP001289135"/>
    </source>
</evidence>
<dbReference type="GO" id="GO:0022627">
    <property type="term" value="C:cytosolic small ribosomal subunit"/>
    <property type="evidence" value="ECO:0007669"/>
    <property type="project" value="TreeGrafter"/>
</dbReference>
<feature type="domain" description="S1 motif" evidence="4">
    <location>
        <begin position="474"/>
        <end position="543"/>
    </location>
</feature>
<keyword evidence="6" id="KW-1185">Reference proteome</keyword>
<dbReference type="SUPFAM" id="SSF50249">
    <property type="entry name" value="Nucleic acid-binding proteins"/>
    <property type="match status" value="6"/>
</dbReference>
<dbReference type="RefSeq" id="WP_322498572.1">
    <property type="nucleotide sequence ID" value="NZ_JARGYU010000001.1"/>
</dbReference>
<dbReference type="Gene3D" id="2.40.50.140">
    <property type="entry name" value="Nucleic acid-binding proteins"/>
    <property type="match status" value="5"/>
</dbReference>
<dbReference type="AlphaFoldDB" id="A0AAE4VJS1"/>
<dbReference type="CDD" id="cd05688">
    <property type="entry name" value="S1_RPS1_repeat_ec3"/>
    <property type="match status" value="1"/>
</dbReference>
<dbReference type="GO" id="GO:0003729">
    <property type="term" value="F:mRNA binding"/>
    <property type="evidence" value="ECO:0007669"/>
    <property type="project" value="TreeGrafter"/>
</dbReference>
<dbReference type="PANTHER" id="PTHR10724:SF7">
    <property type="entry name" value="SMALL RIBOSOMAL SUBUNIT PROTEIN BS1C"/>
    <property type="match status" value="1"/>
</dbReference>
<dbReference type="SMART" id="SM00316">
    <property type="entry name" value="S1"/>
    <property type="match status" value="6"/>
</dbReference>
<dbReference type="Pfam" id="PF00575">
    <property type="entry name" value="S1"/>
    <property type="match status" value="6"/>
</dbReference>
<dbReference type="Proteomes" id="UP001289135">
    <property type="component" value="Unassembled WGS sequence"/>
</dbReference>
<dbReference type="InterPro" id="IPR012340">
    <property type="entry name" value="NA-bd_OB-fold"/>
</dbReference>
<evidence type="ECO:0000256" key="3">
    <source>
        <dbReference type="ARBA" id="ARBA00023274"/>
    </source>
</evidence>
<dbReference type="PRINTS" id="PR00681">
    <property type="entry name" value="RIBOSOMALS1"/>
</dbReference>
<dbReference type="CDD" id="cd05687">
    <property type="entry name" value="S1_RPS1_repeat_ec1_hs1"/>
    <property type="match status" value="1"/>
</dbReference>
<dbReference type="PROSITE" id="PS50126">
    <property type="entry name" value="S1"/>
    <property type="match status" value="6"/>
</dbReference>
<dbReference type="EMBL" id="JARGYU010000001">
    <property type="protein sequence ID" value="MDZ5761151.1"/>
    <property type="molecule type" value="Genomic_DNA"/>
</dbReference>
<evidence type="ECO:0000256" key="2">
    <source>
        <dbReference type="ARBA" id="ARBA00022980"/>
    </source>
</evidence>
<evidence type="ECO:0000259" key="4">
    <source>
        <dbReference type="PROSITE" id="PS50126"/>
    </source>
</evidence>
<comment type="similarity">
    <text evidence="1">Belongs to the bacterial ribosomal protein bS1 family.</text>
</comment>